<comment type="caution">
    <text evidence="1">The sequence shown here is derived from an EMBL/GenBank/DDBJ whole genome shotgun (WGS) entry which is preliminary data.</text>
</comment>
<sequence length="64" mass="6852">MTGEQLPATWTIRSTSWTAFDPVGTTDSGFEPGDPQAPSASRHLQCLCTKRLQAATPQLTASKC</sequence>
<organism evidence="1 2">
    <name type="scientific">Dreissena polymorpha</name>
    <name type="common">Zebra mussel</name>
    <name type="synonym">Mytilus polymorpha</name>
    <dbReference type="NCBI Taxonomy" id="45954"/>
    <lineage>
        <taxon>Eukaryota</taxon>
        <taxon>Metazoa</taxon>
        <taxon>Spiralia</taxon>
        <taxon>Lophotrochozoa</taxon>
        <taxon>Mollusca</taxon>
        <taxon>Bivalvia</taxon>
        <taxon>Autobranchia</taxon>
        <taxon>Heteroconchia</taxon>
        <taxon>Euheterodonta</taxon>
        <taxon>Imparidentia</taxon>
        <taxon>Neoheterodontei</taxon>
        <taxon>Myida</taxon>
        <taxon>Dreissenoidea</taxon>
        <taxon>Dreissenidae</taxon>
        <taxon>Dreissena</taxon>
    </lineage>
</organism>
<accession>A0A9D4I9D2</accession>
<dbReference type="Proteomes" id="UP000828390">
    <property type="component" value="Unassembled WGS sequence"/>
</dbReference>
<reference evidence="1" key="2">
    <citation type="submission" date="2020-11" db="EMBL/GenBank/DDBJ databases">
        <authorList>
            <person name="McCartney M.A."/>
            <person name="Auch B."/>
            <person name="Kono T."/>
            <person name="Mallez S."/>
            <person name="Becker A."/>
            <person name="Gohl D.M."/>
            <person name="Silverstein K.A.T."/>
            <person name="Koren S."/>
            <person name="Bechman K.B."/>
            <person name="Herman A."/>
            <person name="Abrahante J.E."/>
            <person name="Garbe J."/>
        </authorList>
    </citation>
    <scope>NUCLEOTIDE SEQUENCE</scope>
    <source>
        <strain evidence="1">Duluth1</strain>
        <tissue evidence="1">Whole animal</tissue>
    </source>
</reference>
<reference evidence="1" key="1">
    <citation type="journal article" date="2019" name="bioRxiv">
        <title>The Genome of the Zebra Mussel, Dreissena polymorpha: A Resource for Invasive Species Research.</title>
        <authorList>
            <person name="McCartney M.A."/>
            <person name="Auch B."/>
            <person name="Kono T."/>
            <person name="Mallez S."/>
            <person name="Zhang Y."/>
            <person name="Obille A."/>
            <person name="Becker A."/>
            <person name="Abrahante J.E."/>
            <person name="Garbe J."/>
            <person name="Badalamenti J.P."/>
            <person name="Herman A."/>
            <person name="Mangelson H."/>
            <person name="Liachko I."/>
            <person name="Sullivan S."/>
            <person name="Sone E.D."/>
            <person name="Koren S."/>
            <person name="Silverstein K.A.T."/>
            <person name="Beckman K.B."/>
            <person name="Gohl D.M."/>
        </authorList>
    </citation>
    <scope>NUCLEOTIDE SEQUENCE</scope>
    <source>
        <strain evidence="1">Duluth1</strain>
        <tissue evidence="1">Whole animal</tissue>
    </source>
</reference>
<keyword evidence="2" id="KW-1185">Reference proteome</keyword>
<name>A0A9D4I9D2_DREPO</name>
<dbReference type="AlphaFoldDB" id="A0A9D4I9D2"/>
<dbReference type="EMBL" id="JAIWYP010000010">
    <property type="protein sequence ID" value="KAH3753160.1"/>
    <property type="molecule type" value="Genomic_DNA"/>
</dbReference>
<evidence type="ECO:0000313" key="2">
    <source>
        <dbReference type="Proteomes" id="UP000828390"/>
    </source>
</evidence>
<evidence type="ECO:0000313" key="1">
    <source>
        <dbReference type="EMBL" id="KAH3753160.1"/>
    </source>
</evidence>
<protein>
    <submittedName>
        <fullName evidence="1">Uncharacterized protein</fullName>
    </submittedName>
</protein>
<proteinExistence type="predicted"/>
<gene>
    <name evidence="1" type="ORF">DPMN_187791</name>
</gene>